<keyword evidence="5 11" id="KW-0671">Queuosine biosynthesis</keyword>
<dbReference type="EMBL" id="VAUP01000035">
    <property type="protein sequence ID" value="TLX41911.1"/>
    <property type="molecule type" value="Genomic_DNA"/>
</dbReference>
<accession>A0A6C1KDL4</accession>
<dbReference type="SUPFAM" id="SSF52402">
    <property type="entry name" value="Adenine nucleotide alpha hydrolases-like"/>
    <property type="match status" value="1"/>
</dbReference>
<reference evidence="12 13" key="1">
    <citation type="submission" date="2019-05" db="EMBL/GenBank/DDBJ databases">
        <authorList>
            <person name="Zhou X."/>
        </authorList>
    </citation>
    <scope>NUCLEOTIDE SEQUENCE [LARGE SCALE GENOMIC DNA]</scope>
    <source>
        <strain evidence="12 13">DSM 432</strain>
    </source>
</reference>
<sequence>MTEAQAHTAEGALVLFSGGQDSATCLAYALERFGRVETLGFHYGQRHAVELERRPVLRDAFAGLKPQWASRLGPDHMLDMPVLGQISETALTRDVAVEMAEGGLPNTFVPGRNLVFLTFAAALAYRRGLKHIIGGMCETDFSGYPDCRDDTVKAMQVALNLGMEKRFVLHTPLMWIDKAETWGLAERLGGTALVDLIVEDTHTCYLGERGKRHAWGYGCGECPACKLRADGFARYRAGQGVERRAAATK</sequence>
<keyword evidence="7 11" id="KW-0067">ATP-binding</keyword>
<dbReference type="NCBIfam" id="TIGR00364">
    <property type="entry name" value="7-cyano-7-deazaguanine synthase QueC"/>
    <property type="match status" value="1"/>
</dbReference>
<evidence type="ECO:0000256" key="4">
    <source>
        <dbReference type="ARBA" id="ARBA00022741"/>
    </source>
</evidence>
<evidence type="ECO:0000256" key="6">
    <source>
        <dbReference type="ARBA" id="ARBA00022833"/>
    </source>
</evidence>
<evidence type="ECO:0000256" key="9">
    <source>
        <dbReference type="ARBA" id="ARBA00039149"/>
    </source>
</evidence>
<keyword evidence="4 11" id="KW-0547">Nucleotide-binding</keyword>
<dbReference type="GO" id="GO:0008270">
    <property type="term" value="F:zinc ion binding"/>
    <property type="evidence" value="ECO:0007669"/>
    <property type="project" value="UniProtKB-UniRule"/>
</dbReference>
<dbReference type="PANTHER" id="PTHR42914">
    <property type="entry name" value="7-CYANO-7-DEAZAGUANINE SYNTHASE"/>
    <property type="match status" value="1"/>
</dbReference>
<dbReference type="AlphaFoldDB" id="A0A6C1KDL4"/>
<dbReference type="GO" id="GO:0016879">
    <property type="term" value="F:ligase activity, forming carbon-nitrogen bonds"/>
    <property type="evidence" value="ECO:0007669"/>
    <property type="project" value="UniProtKB-UniRule"/>
</dbReference>
<dbReference type="GO" id="GO:0008616">
    <property type="term" value="P:tRNA queuosine(34) biosynthetic process"/>
    <property type="evidence" value="ECO:0007669"/>
    <property type="project" value="UniProtKB-UniRule"/>
</dbReference>
<dbReference type="Proteomes" id="UP000305131">
    <property type="component" value="Unassembled WGS sequence"/>
</dbReference>
<evidence type="ECO:0000313" key="13">
    <source>
        <dbReference type="Proteomes" id="UP000305131"/>
    </source>
</evidence>
<comment type="pathway">
    <text evidence="1 11">Purine metabolism; 7-cyano-7-deazaguanine biosynthesis.</text>
</comment>
<feature type="binding site" evidence="11">
    <location>
        <position position="222"/>
    </location>
    <ligand>
        <name>Zn(2+)</name>
        <dbReference type="ChEBI" id="CHEBI:29105"/>
    </ligand>
</feature>
<dbReference type="PANTHER" id="PTHR42914:SF1">
    <property type="entry name" value="7-CYANO-7-DEAZAGUANINE SYNTHASE"/>
    <property type="match status" value="1"/>
</dbReference>
<dbReference type="HAMAP" id="MF_01633">
    <property type="entry name" value="QueC"/>
    <property type="match status" value="1"/>
</dbReference>
<keyword evidence="2 11" id="KW-0436">Ligase</keyword>
<dbReference type="UniPathway" id="UPA00391"/>
<protein>
    <recommendedName>
        <fullName evidence="9 11">7-cyano-7-deazaguanine synthase</fullName>
        <ecNumber evidence="9 11">6.3.4.20</ecNumber>
    </recommendedName>
    <alternativeName>
        <fullName evidence="11">7-cyano-7-carbaguanine synthase</fullName>
    </alternativeName>
    <alternativeName>
        <fullName evidence="11">PreQ(0) synthase</fullName>
    </alternativeName>
    <alternativeName>
        <fullName evidence="11">Queuosine biosynthesis protein QueC</fullName>
    </alternativeName>
</protein>
<comment type="caution">
    <text evidence="12">The sequence shown here is derived from an EMBL/GenBank/DDBJ whole genome shotgun (WGS) entry which is preliminary data.</text>
</comment>
<dbReference type="GeneID" id="95775267"/>
<organism evidence="12 13">
    <name type="scientific">Xanthobacter autotrophicus</name>
    <dbReference type="NCBI Taxonomy" id="280"/>
    <lineage>
        <taxon>Bacteria</taxon>
        <taxon>Pseudomonadati</taxon>
        <taxon>Pseudomonadota</taxon>
        <taxon>Alphaproteobacteria</taxon>
        <taxon>Hyphomicrobiales</taxon>
        <taxon>Xanthobacteraceae</taxon>
        <taxon>Xanthobacter</taxon>
    </lineage>
</organism>
<dbReference type="Gene3D" id="3.40.50.620">
    <property type="entry name" value="HUPs"/>
    <property type="match status" value="1"/>
</dbReference>
<dbReference type="PIRSF" id="PIRSF006293">
    <property type="entry name" value="ExsB"/>
    <property type="match status" value="1"/>
</dbReference>
<comment type="catalytic activity">
    <reaction evidence="10 11">
        <text>7-carboxy-7-carbaguanine + NH4(+) + 2 ATP = 7-cyano-7-carbaguanine + 2 AMP + 2 diphosphate + 2 H(+)</text>
        <dbReference type="Rhea" id="RHEA:27982"/>
        <dbReference type="ChEBI" id="CHEBI:15378"/>
        <dbReference type="ChEBI" id="CHEBI:28938"/>
        <dbReference type="ChEBI" id="CHEBI:30616"/>
        <dbReference type="ChEBI" id="CHEBI:33019"/>
        <dbReference type="ChEBI" id="CHEBI:45075"/>
        <dbReference type="ChEBI" id="CHEBI:61036"/>
        <dbReference type="ChEBI" id="CHEBI:456215"/>
        <dbReference type="EC" id="6.3.4.20"/>
    </reaction>
</comment>
<gene>
    <name evidence="11 12" type="primary">queC</name>
    <name evidence="12" type="ORF">FBQ73_17580</name>
</gene>
<feature type="binding site" evidence="11">
    <location>
        <begin position="16"/>
        <end position="26"/>
    </location>
    <ligand>
        <name>ATP</name>
        <dbReference type="ChEBI" id="CHEBI:30616"/>
    </ligand>
</feature>
<evidence type="ECO:0000256" key="2">
    <source>
        <dbReference type="ARBA" id="ARBA00022598"/>
    </source>
</evidence>
<dbReference type="EC" id="6.3.4.20" evidence="9 11"/>
<dbReference type="Pfam" id="PF06508">
    <property type="entry name" value="QueC"/>
    <property type="match status" value="1"/>
</dbReference>
<comment type="cofactor">
    <cofactor evidence="11">
        <name>Zn(2+)</name>
        <dbReference type="ChEBI" id="CHEBI:29105"/>
    </cofactor>
    <text evidence="11">Binds 1 zinc ion per subunit.</text>
</comment>
<evidence type="ECO:0000256" key="11">
    <source>
        <dbReference type="HAMAP-Rule" id="MF_01633"/>
    </source>
</evidence>
<proteinExistence type="inferred from homology"/>
<evidence type="ECO:0000256" key="5">
    <source>
        <dbReference type="ARBA" id="ARBA00022785"/>
    </source>
</evidence>
<evidence type="ECO:0000256" key="3">
    <source>
        <dbReference type="ARBA" id="ARBA00022723"/>
    </source>
</evidence>
<dbReference type="GO" id="GO:0005524">
    <property type="term" value="F:ATP binding"/>
    <property type="evidence" value="ECO:0007669"/>
    <property type="project" value="UniProtKB-UniRule"/>
</dbReference>
<feature type="binding site" evidence="11">
    <location>
        <position position="225"/>
    </location>
    <ligand>
        <name>Zn(2+)</name>
        <dbReference type="ChEBI" id="CHEBI:29105"/>
    </ligand>
</feature>
<evidence type="ECO:0000256" key="1">
    <source>
        <dbReference type="ARBA" id="ARBA00005061"/>
    </source>
</evidence>
<evidence type="ECO:0000313" key="12">
    <source>
        <dbReference type="EMBL" id="TLX41911.1"/>
    </source>
</evidence>
<dbReference type="RefSeq" id="WP_138400773.1">
    <property type="nucleotide sequence ID" value="NZ_JBAFVI010000005.1"/>
</dbReference>
<dbReference type="OrthoDB" id="9789567at2"/>
<keyword evidence="6 11" id="KW-0862">Zinc</keyword>
<name>A0A6C1KDL4_XANAU</name>
<dbReference type="InterPro" id="IPR014729">
    <property type="entry name" value="Rossmann-like_a/b/a_fold"/>
</dbReference>
<comment type="function">
    <text evidence="11">Catalyzes the ATP-dependent conversion of 7-carboxy-7-deazaguanine (CDG) to 7-cyano-7-deazaguanine (preQ(0)).</text>
</comment>
<evidence type="ECO:0000256" key="10">
    <source>
        <dbReference type="ARBA" id="ARBA00047890"/>
    </source>
</evidence>
<keyword evidence="3 11" id="KW-0479">Metal-binding</keyword>
<dbReference type="CDD" id="cd01995">
    <property type="entry name" value="QueC-like"/>
    <property type="match status" value="1"/>
</dbReference>
<evidence type="ECO:0000256" key="8">
    <source>
        <dbReference type="ARBA" id="ARBA00037993"/>
    </source>
</evidence>
<dbReference type="InterPro" id="IPR018317">
    <property type="entry name" value="QueC"/>
</dbReference>
<comment type="similarity">
    <text evidence="8 11">Belongs to the QueC family.</text>
</comment>
<feature type="binding site" evidence="11">
    <location>
        <position position="219"/>
    </location>
    <ligand>
        <name>Zn(2+)</name>
        <dbReference type="ChEBI" id="CHEBI:29105"/>
    </ligand>
</feature>
<evidence type="ECO:0000256" key="7">
    <source>
        <dbReference type="ARBA" id="ARBA00022840"/>
    </source>
</evidence>
<feature type="binding site" evidence="11">
    <location>
        <position position="204"/>
    </location>
    <ligand>
        <name>Zn(2+)</name>
        <dbReference type="ChEBI" id="CHEBI:29105"/>
    </ligand>
</feature>